<protein>
    <submittedName>
        <fullName evidence="1">Uncharacterized protein</fullName>
    </submittedName>
</protein>
<accession>A0ACB7EKW0</accession>
<gene>
    <name evidence="1" type="ORF">GBF38_015300</name>
</gene>
<reference evidence="1" key="1">
    <citation type="submission" date="2020-04" db="EMBL/GenBank/DDBJ databases">
        <title>A chromosome-scale assembly and high-density genetic map of the yellow drum (Nibea albiflora) genome.</title>
        <authorList>
            <person name="Xu D."/>
            <person name="Zhang W."/>
            <person name="Chen R."/>
            <person name="Tan P."/>
            <person name="Wang L."/>
            <person name="Song H."/>
            <person name="Tian L."/>
            <person name="Zhu Q."/>
            <person name="Wang B."/>
        </authorList>
    </citation>
    <scope>NUCLEOTIDE SEQUENCE</scope>
    <source>
        <strain evidence="1">ZJHYS-2018</strain>
    </source>
</reference>
<evidence type="ECO:0000313" key="1">
    <source>
        <dbReference type="EMBL" id="KAG8002747.1"/>
    </source>
</evidence>
<organism evidence="1 2">
    <name type="scientific">Nibea albiflora</name>
    <name type="common">Yellow drum</name>
    <name type="synonym">Corvina albiflora</name>
    <dbReference type="NCBI Taxonomy" id="240163"/>
    <lineage>
        <taxon>Eukaryota</taxon>
        <taxon>Metazoa</taxon>
        <taxon>Chordata</taxon>
        <taxon>Craniata</taxon>
        <taxon>Vertebrata</taxon>
        <taxon>Euteleostomi</taxon>
        <taxon>Actinopterygii</taxon>
        <taxon>Neopterygii</taxon>
        <taxon>Teleostei</taxon>
        <taxon>Neoteleostei</taxon>
        <taxon>Acanthomorphata</taxon>
        <taxon>Eupercaria</taxon>
        <taxon>Sciaenidae</taxon>
        <taxon>Nibea</taxon>
    </lineage>
</organism>
<evidence type="ECO:0000313" key="2">
    <source>
        <dbReference type="Proteomes" id="UP000805704"/>
    </source>
</evidence>
<name>A0ACB7EKW0_NIBAL</name>
<comment type="caution">
    <text evidence="1">The sequence shown here is derived from an EMBL/GenBank/DDBJ whole genome shotgun (WGS) entry which is preliminary data.</text>
</comment>
<keyword evidence="2" id="KW-1185">Reference proteome</keyword>
<dbReference type="Proteomes" id="UP000805704">
    <property type="component" value="Chromosome 5"/>
</dbReference>
<dbReference type="EMBL" id="CM024793">
    <property type="protein sequence ID" value="KAG8002747.1"/>
    <property type="molecule type" value="Genomic_DNA"/>
</dbReference>
<proteinExistence type="predicted"/>
<sequence>MEARPKDLLSNVLHSWGSAGVGSRASCSHMFSADSLRRQCCTNFLIGVDKLKIGRLISVARETLLPSLMLQWSLRRGTVDLMCPDAEHAACGVRSIL</sequence>